<dbReference type="EMBL" id="DUJS01000002">
    <property type="protein sequence ID" value="HII69995.1"/>
    <property type="molecule type" value="Genomic_DNA"/>
</dbReference>
<comment type="similarity">
    <text evidence="1 10">Belongs to the isopentenyl phosphate kinase family.</text>
</comment>
<evidence type="ECO:0000256" key="8">
    <source>
        <dbReference type="ARBA" id="ARBA00023229"/>
    </source>
</evidence>
<dbReference type="GO" id="GO:0005524">
    <property type="term" value="F:ATP binding"/>
    <property type="evidence" value="ECO:0007669"/>
    <property type="project" value="UniProtKB-KW"/>
</dbReference>
<dbReference type="InterPro" id="IPR024192">
    <property type="entry name" value="Fosfomycin_R_FomA-type"/>
</dbReference>
<feature type="binding site" evidence="11">
    <location>
        <position position="47"/>
    </location>
    <ligand>
        <name>ATP</name>
        <dbReference type="ChEBI" id="CHEBI:30616"/>
    </ligand>
</feature>
<dbReference type="PIRSF" id="PIRSF016496">
    <property type="entry name" value="Kin_FomA"/>
    <property type="match status" value="1"/>
</dbReference>
<comment type="function">
    <text evidence="10">Catalyzes the formation of isopentenyl diphosphate (IPP), the building block of all isoprenoids.</text>
</comment>
<dbReference type="GO" id="GO:0016114">
    <property type="term" value="P:terpenoid biosynthetic process"/>
    <property type="evidence" value="ECO:0007669"/>
    <property type="project" value="TreeGrafter"/>
</dbReference>
<dbReference type="GO" id="GO:0005829">
    <property type="term" value="C:cytosol"/>
    <property type="evidence" value="ECO:0007669"/>
    <property type="project" value="TreeGrafter"/>
</dbReference>
<evidence type="ECO:0000256" key="9">
    <source>
        <dbReference type="ARBA" id="ARBA00049063"/>
    </source>
</evidence>
<proteinExistence type="inferred from homology"/>
<dbReference type="NCBIfam" id="NF040647">
    <property type="entry name" value="IPPK_Arch"/>
    <property type="match status" value="1"/>
</dbReference>
<evidence type="ECO:0000259" key="13">
    <source>
        <dbReference type="Pfam" id="PF00696"/>
    </source>
</evidence>
<dbReference type="GO" id="GO:0102043">
    <property type="term" value="F:isopentenyl phosphate kinase activity"/>
    <property type="evidence" value="ECO:0007669"/>
    <property type="project" value="UniProtKB-EC"/>
</dbReference>
<dbReference type="GeneID" id="1476878"/>
<dbReference type="GO" id="GO:0016301">
    <property type="term" value="F:kinase activity"/>
    <property type="evidence" value="ECO:0007669"/>
    <property type="project" value="UniProtKB-KW"/>
</dbReference>
<evidence type="ECO:0000256" key="11">
    <source>
        <dbReference type="PIRSR" id="PIRSR016496-1"/>
    </source>
</evidence>
<keyword evidence="4 10" id="KW-0808">Transferase</keyword>
<comment type="caution">
    <text evidence="14">The sequence shown here is derived from an EMBL/GenBank/DDBJ whole genome shotgun (WGS) entry which is preliminary data.</text>
</comment>
<evidence type="ECO:0000256" key="1">
    <source>
        <dbReference type="ARBA" id="ARBA00010540"/>
    </source>
</evidence>
<evidence type="ECO:0000256" key="6">
    <source>
        <dbReference type="ARBA" id="ARBA00022777"/>
    </source>
</evidence>
<reference evidence="14" key="1">
    <citation type="journal article" date="2020" name="bioRxiv">
        <title>A rank-normalized archaeal taxonomy based on genome phylogeny resolves widespread incomplete and uneven classifications.</title>
        <authorList>
            <person name="Rinke C."/>
            <person name="Chuvochina M."/>
            <person name="Mussig A.J."/>
            <person name="Chaumeil P.-A."/>
            <person name="Waite D.W."/>
            <person name="Whitman W.B."/>
            <person name="Parks D.H."/>
            <person name="Hugenholtz P."/>
        </authorList>
    </citation>
    <scope>NUCLEOTIDE SEQUENCE</scope>
    <source>
        <strain evidence="14">UBA8853</strain>
    </source>
</reference>
<dbReference type="InterPro" id="IPR001048">
    <property type="entry name" value="Asp/Glu/Uridylate_kinase"/>
</dbReference>
<feature type="binding site" evidence="11">
    <location>
        <position position="51"/>
    </location>
    <ligand>
        <name>substrate</name>
    </ligand>
</feature>
<accession>A0A832WKB5</accession>
<feature type="binding site" evidence="11">
    <location>
        <position position="134"/>
    </location>
    <ligand>
        <name>substrate</name>
    </ligand>
</feature>
<organism evidence="14 15">
    <name type="scientific">Methanopyrus kandleri</name>
    <dbReference type="NCBI Taxonomy" id="2320"/>
    <lineage>
        <taxon>Archaea</taxon>
        <taxon>Methanobacteriati</taxon>
        <taxon>Methanobacteriota</taxon>
        <taxon>Methanomada group</taxon>
        <taxon>Methanopyri</taxon>
        <taxon>Methanopyrales</taxon>
        <taxon>Methanopyraceae</taxon>
        <taxon>Methanopyrus</taxon>
    </lineage>
</organism>
<evidence type="ECO:0000256" key="2">
    <source>
        <dbReference type="ARBA" id="ARBA00012908"/>
    </source>
</evidence>
<evidence type="ECO:0000256" key="3">
    <source>
        <dbReference type="ARBA" id="ARBA00017267"/>
    </source>
</evidence>
<evidence type="ECO:0000313" key="15">
    <source>
        <dbReference type="Proteomes" id="UP000619545"/>
    </source>
</evidence>
<sequence>MFTVLKLGGSVITDKSKPKTAREDRIRRLMKVISDWRGDLVLIHGGGSFGHYAASRVSDLQKGVSEVRRAMHELLSIVEKVAVDSGVRVYPVTPATVLYSLNVLVDLLERGCVPLLYGDVVPDHDGDGFRIMSGDEIAERVSWLGPDRVGFGMSVDGVYPRTPEEGEPLRELSPDEARDLARQLEGSAGVDVTGGIAEKLRRAARIAERGAEVYMFDARDPENVDRFLRGEHVGTRITR</sequence>
<protein>
    <recommendedName>
        <fullName evidence="3 10">Isopentenyl phosphate kinase</fullName>
        <shortName evidence="10">IPK</shortName>
        <ecNumber evidence="2 10">2.7.4.26</ecNumber>
    </recommendedName>
</protein>
<dbReference type="Proteomes" id="UP000619545">
    <property type="component" value="Unassembled WGS sequence"/>
</dbReference>
<feature type="binding site" evidence="11">
    <location>
        <begin position="6"/>
        <end position="10"/>
    </location>
    <ligand>
        <name>ATP</name>
        <dbReference type="ChEBI" id="CHEBI:30616"/>
    </ligand>
</feature>
<dbReference type="Pfam" id="PF00696">
    <property type="entry name" value="AA_kinase"/>
    <property type="match status" value="1"/>
</dbReference>
<evidence type="ECO:0000256" key="10">
    <source>
        <dbReference type="PIRNR" id="PIRNR016496"/>
    </source>
</evidence>
<dbReference type="PANTHER" id="PTHR43654">
    <property type="entry name" value="GLUTAMATE 5-KINASE"/>
    <property type="match status" value="1"/>
</dbReference>
<feature type="domain" description="Aspartate/glutamate/uridylate kinase" evidence="13">
    <location>
        <begin position="1"/>
        <end position="216"/>
    </location>
</feature>
<feature type="binding site" evidence="11">
    <location>
        <position position="195"/>
    </location>
    <ligand>
        <name>ATP</name>
        <dbReference type="ChEBI" id="CHEBI:30616"/>
    </ligand>
</feature>
<comment type="subunit">
    <text evidence="10">Homodimer.</text>
</comment>
<evidence type="ECO:0000256" key="4">
    <source>
        <dbReference type="ARBA" id="ARBA00022679"/>
    </source>
</evidence>
<keyword evidence="7 10" id="KW-0067">ATP-binding</keyword>
<dbReference type="AlphaFoldDB" id="A0A832WKB5"/>
<dbReference type="InterPro" id="IPR036393">
    <property type="entry name" value="AceGlu_kinase-like_sf"/>
</dbReference>
<evidence type="ECO:0000256" key="5">
    <source>
        <dbReference type="ARBA" id="ARBA00022741"/>
    </source>
</evidence>
<keyword evidence="8" id="KW-0414">Isoprene biosynthesis</keyword>
<dbReference type="PANTHER" id="PTHR43654:SF1">
    <property type="entry name" value="ISOPENTENYL PHOSPHATE KINASE"/>
    <property type="match status" value="1"/>
</dbReference>
<dbReference type="Gene3D" id="3.40.1160.10">
    <property type="entry name" value="Acetylglutamate kinase-like"/>
    <property type="match status" value="1"/>
</dbReference>
<dbReference type="SUPFAM" id="SSF53633">
    <property type="entry name" value="Carbamate kinase-like"/>
    <property type="match status" value="1"/>
</dbReference>
<dbReference type="OMA" id="HHNASEH"/>
<evidence type="ECO:0000256" key="12">
    <source>
        <dbReference type="PIRSR" id="PIRSR016496-2"/>
    </source>
</evidence>
<evidence type="ECO:0000313" key="14">
    <source>
        <dbReference type="EMBL" id="HII69995.1"/>
    </source>
</evidence>
<keyword evidence="5 10" id="KW-0547">Nucleotide-binding</keyword>
<feature type="binding site" evidence="11">
    <location>
        <position position="199"/>
    </location>
    <ligand>
        <name>ATP</name>
        <dbReference type="ChEBI" id="CHEBI:30616"/>
    </ligand>
</feature>
<gene>
    <name evidence="14" type="ORF">HA336_02020</name>
</gene>
<feature type="site" description="Transition state stabilizer" evidence="12">
    <location>
        <position position="15"/>
    </location>
</feature>
<name>A0A832WKB5_9EURY</name>
<evidence type="ECO:0000256" key="7">
    <source>
        <dbReference type="ARBA" id="ARBA00022840"/>
    </source>
</evidence>
<keyword evidence="6 10" id="KW-0418">Kinase</keyword>
<comment type="catalytic activity">
    <reaction evidence="9 10">
        <text>isopentenyl phosphate + ATP = isopentenyl diphosphate + ADP</text>
        <dbReference type="Rhea" id="RHEA:33963"/>
        <dbReference type="ChEBI" id="CHEBI:30616"/>
        <dbReference type="ChEBI" id="CHEBI:65078"/>
        <dbReference type="ChEBI" id="CHEBI:128769"/>
        <dbReference type="ChEBI" id="CHEBI:456216"/>
        <dbReference type="EC" id="2.7.4.26"/>
    </reaction>
</comment>
<dbReference type="EC" id="2.7.4.26" evidence="2 10"/>
<feature type="binding site" evidence="11">
    <location>
        <position position="46"/>
    </location>
    <ligand>
        <name>ATP</name>
        <dbReference type="ChEBI" id="CHEBI:30616"/>
    </ligand>
</feature>
<dbReference type="CDD" id="cd04241">
    <property type="entry name" value="AAK_FomA-like"/>
    <property type="match status" value="1"/>
</dbReference>
<dbReference type="RefSeq" id="WP_011019146.1">
    <property type="nucleotide sequence ID" value="NZ_DUJS01000002.1"/>
</dbReference>